<dbReference type="PROSITE" id="PS50405">
    <property type="entry name" value="GST_CTER"/>
    <property type="match status" value="1"/>
</dbReference>
<dbReference type="SUPFAM" id="SSF47616">
    <property type="entry name" value="GST C-terminal domain-like"/>
    <property type="match status" value="1"/>
</dbReference>
<dbReference type="InterPro" id="IPR036282">
    <property type="entry name" value="Glutathione-S-Trfase_C_sf"/>
</dbReference>
<reference evidence="2 3" key="1">
    <citation type="submission" date="2013-03" db="EMBL/GenBank/DDBJ databases">
        <title>Salinisphaera hydrothermalis C41B8 Genome Sequencing.</title>
        <authorList>
            <person name="Li C."/>
            <person name="Lai Q."/>
            <person name="Shao Z."/>
        </authorList>
    </citation>
    <scope>NUCLEOTIDE SEQUENCE [LARGE SCALE GENOMIC DNA]</scope>
    <source>
        <strain evidence="2 3">C41B8</strain>
    </source>
</reference>
<sequence length="234" mass="27134">MGYWLYYWPSIAGRGEFVRLALEDAGVDYVDVGRDRGANAVAQMIHNGDHFAPPILADEHESVSHVAHILAWISRPLDLAPQDERDFRRMHQMQLTLTDFVAEIHDTHHPLGASLYYEEQKEAAARRSAVFIDDRLPKFLAYFERVLTDNPDSDEWAIGRRCTTLDLSLFQVMRGLRYAFPNALAENETPALDELTRRVARRRRIARYLDSERCIGFNEDGVFRRYPELDRPDQ</sequence>
<dbReference type="Pfam" id="PF14497">
    <property type="entry name" value="GST_C_3"/>
    <property type="match status" value="1"/>
</dbReference>
<dbReference type="PANTHER" id="PTHR11571">
    <property type="entry name" value="GLUTATHIONE S-TRANSFERASE"/>
    <property type="match status" value="1"/>
</dbReference>
<feature type="domain" description="GST C-terminal" evidence="1">
    <location>
        <begin position="86"/>
        <end position="229"/>
    </location>
</feature>
<dbReference type="CDD" id="cd03192">
    <property type="entry name" value="GST_C_Sigma_like"/>
    <property type="match status" value="1"/>
</dbReference>
<dbReference type="InterPro" id="IPR050213">
    <property type="entry name" value="GST_superfamily"/>
</dbReference>
<name>A0A084IJI1_SALHC</name>
<dbReference type="PANTHER" id="PTHR11571:SF263">
    <property type="entry name" value="GLUTATHIONE S-TRANSFERASE"/>
    <property type="match status" value="1"/>
</dbReference>
<dbReference type="STRING" id="1304275.C41B8_12945"/>
<dbReference type="EMBL" id="APNK01000021">
    <property type="protein sequence ID" value="KEZ76865.1"/>
    <property type="molecule type" value="Genomic_DNA"/>
</dbReference>
<keyword evidence="2" id="KW-0808">Transferase</keyword>
<dbReference type="InterPro" id="IPR010987">
    <property type="entry name" value="Glutathione-S-Trfase_C-like"/>
</dbReference>
<protein>
    <submittedName>
        <fullName evidence="2">Glutathione S-transferase</fullName>
    </submittedName>
</protein>
<gene>
    <name evidence="2" type="ORF">C41B8_12945</name>
</gene>
<accession>A0A084IJI1</accession>
<dbReference type="Proteomes" id="UP000028302">
    <property type="component" value="Unassembled WGS sequence"/>
</dbReference>
<evidence type="ECO:0000313" key="2">
    <source>
        <dbReference type="EMBL" id="KEZ76865.1"/>
    </source>
</evidence>
<dbReference type="Gene3D" id="1.20.1050.10">
    <property type="match status" value="1"/>
</dbReference>
<dbReference type="GO" id="GO:0004364">
    <property type="term" value="F:glutathione transferase activity"/>
    <property type="evidence" value="ECO:0007669"/>
    <property type="project" value="TreeGrafter"/>
</dbReference>
<dbReference type="InterPro" id="IPR036249">
    <property type="entry name" value="Thioredoxin-like_sf"/>
</dbReference>
<organism evidence="2 3">
    <name type="scientific">Salinisphaera hydrothermalis (strain C41B8)</name>
    <dbReference type="NCBI Taxonomy" id="1304275"/>
    <lineage>
        <taxon>Bacteria</taxon>
        <taxon>Pseudomonadati</taxon>
        <taxon>Pseudomonadota</taxon>
        <taxon>Gammaproteobacteria</taxon>
        <taxon>Salinisphaerales</taxon>
        <taxon>Salinisphaeraceae</taxon>
        <taxon>Salinisphaera</taxon>
    </lineage>
</organism>
<dbReference type="OrthoDB" id="6043394at2"/>
<dbReference type="AlphaFoldDB" id="A0A084IJI1"/>
<dbReference type="RefSeq" id="WP_037338947.1">
    <property type="nucleotide sequence ID" value="NZ_APNK01000021.1"/>
</dbReference>
<proteinExistence type="predicted"/>
<keyword evidence="3" id="KW-1185">Reference proteome</keyword>
<dbReference type="InterPro" id="IPR004046">
    <property type="entry name" value="GST_C"/>
</dbReference>
<comment type="caution">
    <text evidence="2">The sequence shown here is derived from an EMBL/GenBank/DDBJ whole genome shotgun (WGS) entry which is preliminary data.</text>
</comment>
<dbReference type="GO" id="GO:0006749">
    <property type="term" value="P:glutathione metabolic process"/>
    <property type="evidence" value="ECO:0007669"/>
    <property type="project" value="TreeGrafter"/>
</dbReference>
<dbReference type="eggNOG" id="COG0625">
    <property type="taxonomic scope" value="Bacteria"/>
</dbReference>
<dbReference type="Gene3D" id="3.40.30.10">
    <property type="entry name" value="Glutaredoxin"/>
    <property type="match status" value="1"/>
</dbReference>
<dbReference type="PATRIC" id="fig|1304275.5.peg.2643"/>
<evidence type="ECO:0000259" key="1">
    <source>
        <dbReference type="PROSITE" id="PS50405"/>
    </source>
</evidence>
<evidence type="ECO:0000313" key="3">
    <source>
        <dbReference type="Proteomes" id="UP000028302"/>
    </source>
</evidence>
<dbReference type="SUPFAM" id="SSF52833">
    <property type="entry name" value="Thioredoxin-like"/>
    <property type="match status" value="1"/>
</dbReference>